<organism evidence="3 4">
    <name type="scientific">Testicularia cyperi</name>
    <dbReference type="NCBI Taxonomy" id="1882483"/>
    <lineage>
        <taxon>Eukaryota</taxon>
        <taxon>Fungi</taxon>
        <taxon>Dikarya</taxon>
        <taxon>Basidiomycota</taxon>
        <taxon>Ustilaginomycotina</taxon>
        <taxon>Ustilaginomycetes</taxon>
        <taxon>Ustilaginales</taxon>
        <taxon>Anthracoideaceae</taxon>
        <taxon>Testicularia</taxon>
    </lineage>
</organism>
<dbReference type="GO" id="GO:0000145">
    <property type="term" value="C:exocyst"/>
    <property type="evidence" value="ECO:0007669"/>
    <property type="project" value="TreeGrafter"/>
</dbReference>
<reference evidence="3 4" key="1">
    <citation type="journal article" date="2018" name="Mol. Biol. Evol.">
        <title>Broad Genomic Sampling Reveals a Smut Pathogenic Ancestry of the Fungal Clade Ustilaginomycotina.</title>
        <authorList>
            <person name="Kijpornyongpan T."/>
            <person name="Mondo S.J."/>
            <person name="Barry K."/>
            <person name="Sandor L."/>
            <person name="Lee J."/>
            <person name="Lipzen A."/>
            <person name="Pangilinan J."/>
            <person name="LaButti K."/>
            <person name="Hainaut M."/>
            <person name="Henrissat B."/>
            <person name="Grigoriev I.V."/>
            <person name="Spatafora J.W."/>
            <person name="Aime M.C."/>
        </authorList>
    </citation>
    <scope>NUCLEOTIDE SEQUENCE [LARGE SCALE GENOMIC DNA]</scope>
    <source>
        <strain evidence="3 4">MCA 3645</strain>
    </source>
</reference>
<dbReference type="PROSITE" id="PS50181">
    <property type="entry name" value="FBOX"/>
    <property type="match status" value="1"/>
</dbReference>
<feature type="region of interest" description="Disordered" evidence="1">
    <location>
        <begin position="801"/>
        <end position="948"/>
    </location>
</feature>
<dbReference type="InterPro" id="IPR001810">
    <property type="entry name" value="F-box_dom"/>
</dbReference>
<evidence type="ECO:0000256" key="1">
    <source>
        <dbReference type="SAM" id="MobiDB-lite"/>
    </source>
</evidence>
<dbReference type="PANTHER" id="PTHR12100:SF1">
    <property type="entry name" value="RECYCLIN-1"/>
    <property type="match status" value="1"/>
</dbReference>
<sequence>MDKTWAPLVPTARGGSTPTSTSSIPASQSQSQHNRSSLLDTSSLSNTRYPSLPPALRPTSLLPSSLSSPSTSTSTSTSGGPAAGGAAAAAAASTANDASLDPFAINNLPSTVIQRILAHVPVADLPNCALAARPLARFVADDRLWARKLVALQFRQIPGIPITYNPDLSTVQKDSHHAPHRKSTGDARTRSSLALHQSQAETNALSASHGAGANNDEDDDFGDFETGADQDDGFGSFVSSSAADAARSGQNFSSAPVFSYRQESRLPVPSSDANSAYQTFKRIALALKPFLQSLLFETSPTSSLVFTDPRISSLTAQATVVCVLARFVGPNVLGSFSRPDDQHGDRRSKEVGEGFGFSDDATGLHGQDDHDDQQAYRLRMSIRQAADYLEGVLLSAFEGADARRSDAVKAGSRGMDVDKAIERAESDMKDHATLIWHLSQATSDTSSLSVLHPPFARLSLSSSHAGLTASDSRPSGTSPTQQVQDEDYLALLDHPGSAAAQSFLEKRDLLFRRSPAHNPSANFVTLPSASGSAKPAMSTLDFTAMDAFVAEVVAGLEADGGLIARVFPAEQLVLLSFATRLANEVLGEYINAVLQRARSVDVHLYLQSCAATFAQSLKLADALAAIQPRSPYVTKPRCDAIVRAMWEPHLGEYLQEERDWVRTQMVAVCRDSNHTEGAGLADLGAASSASSVAQIQTSFIASNNPAQVKRNVLSGFKNVLLMPVTVVPRAAGVVGGAVIRTAGTGLSQLNPLKWQASSSANTTANSGSNSPAPSVSRATSGVFQSQQAQTELAANNGYVDFSKEVLGGPDGHADDTDDDDDDGGGAAGLGAGQNRGTNGRTGEDVDFGGFGGGGAGSSEWDDGFGDGADPWAVGPGANKDDAGEPSLDSRPVSTTNSNTHTNTTAASSASFSSSTAPRGSRMHSRTASSATVTGTTASTATGTGVGSVGADTAAVKAGADRFSRLQLLLSLDTALSLIQVHRESLKRIETFLVYRVGGNATRVQEELEEVCVAFFQVLTDSHLTPGFQAATSAISSWNPLDDGASDSAPTASVGTESRATVEKEVEVEEGGGGGGEVLPLVQFFELTHIADTMQQLCSVYFTQSLAKLIDAEDFLNPVVRHKKAFESSLDECVAGGLSVSVDLLMNRAEWVLFSARTKEDYLVVGGACDFSTPTKGVARLIALLRSHCKMLVGATDREILDLFHQEISQRLFTIVTKHIKSSVVSTGAAFQLIADLNEITSFVNSLRLKLPIIYDSFNSLKTVANFYIVSPNDLVALLKSHTASTAKTDNFVFGQEELYEFLKSRADFKQIEKQVDHEIFGFKLSEDCIIS</sequence>
<dbReference type="InterPro" id="IPR048627">
    <property type="entry name" value="Sec10_HB"/>
</dbReference>
<dbReference type="GO" id="GO:0006887">
    <property type="term" value="P:exocytosis"/>
    <property type="evidence" value="ECO:0007669"/>
    <property type="project" value="TreeGrafter"/>
</dbReference>
<proteinExistence type="predicted"/>
<evidence type="ECO:0000313" key="3">
    <source>
        <dbReference type="EMBL" id="PWZ01180.1"/>
    </source>
</evidence>
<feature type="compositionally biased region" description="Polar residues" evidence="1">
    <location>
        <begin position="190"/>
        <end position="206"/>
    </location>
</feature>
<dbReference type="Pfam" id="PF12937">
    <property type="entry name" value="F-box-like"/>
    <property type="match status" value="1"/>
</dbReference>
<dbReference type="EMBL" id="KZ819191">
    <property type="protein sequence ID" value="PWZ01180.1"/>
    <property type="molecule type" value="Genomic_DNA"/>
</dbReference>
<dbReference type="SUPFAM" id="SSF81383">
    <property type="entry name" value="F-box domain"/>
    <property type="match status" value="1"/>
</dbReference>
<evidence type="ECO:0000313" key="4">
    <source>
        <dbReference type="Proteomes" id="UP000246740"/>
    </source>
</evidence>
<feature type="compositionally biased region" description="Polar residues" evidence="1">
    <location>
        <begin position="771"/>
        <end position="783"/>
    </location>
</feature>
<feature type="compositionally biased region" description="Low complexity" evidence="1">
    <location>
        <begin position="757"/>
        <end position="770"/>
    </location>
</feature>
<feature type="region of interest" description="Disordered" evidence="1">
    <location>
        <begin position="168"/>
        <end position="226"/>
    </location>
</feature>
<feature type="compositionally biased region" description="Low complexity" evidence="1">
    <location>
        <begin position="57"/>
        <end position="84"/>
    </location>
</feature>
<dbReference type="InterPro" id="IPR036047">
    <property type="entry name" value="F-box-like_dom_sf"/>
</dbReference>
<dbReference type="Proteomes" id="UP000246740">
    <property type="component" value="Unassembled WGS sequence"/>
</dbReference>
<evidence type="ECO:0000259" key="2">
    <source>
        <dbReference type="PROSITE" id="PS50181"/>
    </source>
</evidence>
<gene>
    <name evidence="3" type="ORF">BCV70DRAFT_199540</name>
</gene>
<feature type="region of interest" description="Disordered" evidence="1">
    <location>
        <begin position="1"/>
        <end position="84"/>
    </location>
</feature>
<feature type="region of interest" description="Disordered" evidence="1">
    <location>
        <begin position="335"/>
        <end position="371"/>
    </location>
</feature>
<feature type="compositionally biased region" description="Basic and acidic residues" evidence="1">
    <location>
        <begin position="338"/>
        <end position="352"/>
    </location>
</feature>
<dbReference type="GO" id="GO:0006893">
    <property type="term" value="P:Golgi to plasma membrane transport"/>
    <property type="evidence" value="ECO:0007669"/>
    <property type="project" value="TreeGrafter"/>
</dbReference>
<keyword evidence="4" id="KW-1185">Reference proteome</keyword>
<dbReference type="Pfam" id="PF07393">
    <property type="entry name" value="Sec10_HB"/>
    <property type="match status" value="2"/>
</dbReference>
<feature type="compositionally biased region" description="Low complexity" evidence="1">
    <location>
        <begin position="16"/>
        <end position="45"/>
    </location>
</feature>
<feature type="compositionally biased region" description="Gly residues" evidence="1">
    <location>
        <begin position="824"/>
        <end position="833"/>
    </location>
</feature>
<dbReference type="OrthoDB" id="5554140at2759"/>
<feature type="compositionally biased region" description="Acidic residues" evidence="1">
    <location>
        <begin position="215"/>
        <end position="226"/>
    </location>
</feature>
<protein>
    <recommendedName>
        <fullName evidence="2">F-box domain-containing protein</fullName>
    </recommendedName>
</protein>
<dbReference type="InterPro" id="IPR009976">
    <property type="entry name" value="Sec10-like"/>
</dbReference>
<feature type="domain" description="F-box" evidence="2">
    <location>
        <begin position="102"/>
        <end position="148"/>
    </location>
</feature>
<feature type="compositionally biased region" description="Basic and acidic residues" evidence="1">
    <location>
        <begin position="173"/>
        <end position="189"/>
    </location>
</feature>
<dbReference type="InParanoid" id="A0A317XTF7"/>
<feature type="region of interest" description="Disordered" evidence="1">
    <location>
        <begin position="757"/>
        <end position="783"/>
    </location>
</feature>
<accession>A0A317XTF7</accession>
<dbReference type="STRING" id="1882483.A0A317XTF7"/>
<feature type="compositionally biased region" description="Low complexity" evidence="1">
    <location>
        <begin position="926"/>
        <end position="948"/>
    </location>
</feature>
<name>A0A317XTF7_9BASI</name>
<dbReference type="PANTHER" id="PTHR12100">
    <property type="entry name" value="SEC10"/>
    <property type="match status" value="1"/>
</dbReference>
<feature type="compositionally biased region" description="Low complexity" evidence="1">
    <location>
        <begin position="893"/>
        <end position="916"/>
    </location>
</feature>